<dbReference type="Gene3D" id="3.30.565.10">
    <property type="entry name" value="Histidine kinase-like ATPase, C-terminal domain"/>
    <property type="match status" value="1"/>
</dbReference>
<keyword evidence="7" id="KW-0175">Coiled coil</keyword>
<dbReference type="InterPro" id="IPR003594">
    <property type="entry name" value="HATPase_dom"/>
</dbReference>
<dbReference type="SMART" id="SM00091">
    <property type="entry name" value="PAS"/>
    <property type="match status" value="2"/>
</dbReference>
<dbReference type="Pfam" id="PF00512">
    <property type="entry name" value="HisKA"/>
    <property type="match status" value="1"/>
</dbReference>
<dbReference type="InterPro" id="IPR003661">
    <property type="entry name" value="HisK_dim/P_dom"/>
</dbReference>
<dbReference type="Gene3D" id="3.30.450.20">
    <property type="entry name" value="PAS domain"/>
    <property type="match status" value="2"/>
</dbReference>
<dbReference type="InterPro" id="IPR050351">
    <property type="entry name" value="BphY/WalK/GraS-like"/>
</dbReference>
<dbReference type="Pfam" id="PF08448">
    <property type="entry name" value="PAS_4"/>
    <property type="match status" value="2"/>
</dbReference>
<sequence>MPHYPALFALAHEPLICVDSEGRIAALNQPAAQLLESTSAKLVGVSLSDQVHPEERERVSAGMTRAAGEDGSVVELACRLRCAGASYRAVVLRCGRDAALDPSLGQLVVAVRELTDLDELRQQRDDARRRLAAVFETMHDIVFTTDEHGVLNGVNRVPAGLTVAETIGTPMLAFAAPEEQGPMRARYDEVRETGKLIAYETVAMYPDGRKENYASRLGPIMDGDRSIGVVLITRNVTQERQAEEAKRYAEQQLRDYMQQLERSNRELERFASVASHDLQEPLRKIQAFSDRLRDKFEAELAETGRDYLERIRNAAKRMQDLINDLLMFSRISAKEQAYAKVNLGKIAKSVLSDLEVRIEENEAEVKIGELPVIEADPVHMRQLLQNMIGNALKFTRPDVKPVVEVTSEPVPPAERGPDDPEMVKLHVSDNGIGIEPRHHDRIFSIFERLHGRGKYEGTGVGLAVCRKIVEQHRGYIKVASVPGEGTTFTIVLPVRQPERSQRT</sequence>
<evidence type="ECO:0000259" key="9">
    <source>
        <dbReference type="PROSITE" id="PS50112"/>
    </source>
</evidence>
<dbReference type="GO" id="GO:0030295">
    <property type="term" value="F:protein kinase activator activity"/>
    <property type="evidence" value="ECO:0007669"/>
    <property type="project" value="TreeGrafter"/>
</dbReference>
<dbReference type="GO" id="GO:0016020">
    <property type="term" value="C:membrane"/>
    <property type="evidence" value="ECO:0007669"/>
    <property type="project" value="UniProtKB-SubCell"/>
</dbReference>
<feature type="domain" description="PAS" evidence="9">
    <location>
        <begin position="1"/>
        <end position="70"/>
    </location>
</feature>
<keyword evidence="11" id="KW-1185">Reference proteome</keyword>
<evidence type="ECO:0000313" key="10">
    <source>
        <dbReference type="EMBL" id="SFE73477.1"/>
    </source>
</evidence>
<feature type="coiled-coil region" evidence="7">
    <location>
        <begin position="239"/>
        <end position="273"/>
    </location>
</feature>
<keyword evidence="5" id="KW-0418">Kinase</keyword>
<dbReference type="NCBIfam" id="TIGR00229">
    <property type="entry name" value="sensory_box"/>
    <property type="match status" value="1"/>
</dbReference>
<dbReference type="InterPro" id="IPR013656">
    <property type="entry name" value="PAS_4"/>
</dbReference>
<feature type="domain" description="Histidine kinase" evidence="8">
    <location>
        <begin position="273"/>
        <end position="496"/>
    </location>
</feature>
<reference evidence="11" key="1">
    <citation type="submission" date="2016-10" db="EMBL/GenBank/DDBJ databases">
        <authorList>
            <person name="Varghese N."/>
            <person name="Submissions S."/>
        </authorList>
    </citation>
    <scope>NUCLEOTIDE SEQUENCE [LARGE SCALE GENOMIC DNA]</scope>
    <source>
        <strain evidence="11">ATCC 25963</strain>
    </source>
</reference>
<proteinExistence type="predicted"/>
<evidence type="ECO:0000256" key="5">
    <source>
        <dbReference type="ARBA" id="ARBA00022777"/>
    </source>
</evidence>
<dbReference type="RefSeq" id="WP_170135560.1">
    <property type="nucleotide sequence ID" value="NZ_FOMX01000018.1"/>
</dbReference>
<dbReference type="InterPro" id="IPR035965">
    <property type="entry name" value="PAS-like_dom_sf"/>
</dbReference>
<dbReference type="SUPFAM" id="SSF55785">
    <property type="entry name" value="PYP-like sensor domain (PAS domain)"/>
    <property type="match status" value="2"/>
</dbReference>
<dbReference type="InterPro" id="IPR005467">
    <property type="entry name" value="His_kinase_dom"/>
</dbReference>
<dbReference type="InterPro" id="IPR036097">
    <property type="entry name" value="HisK_dim/P_sf"/>
</dbReference>
<dbReference type="InterPro" id="IPR004358">
    <property type="entry name" value="Sig_transdc_His_kin-like_C"/>
</dbReference>
<keyword evidence="4" id="KW-0808">Transferase</keyword>
<dbReference type="GO" id="GO:0000156">
    <property type="term" value="F:phosphorelay response regulator activity"/>
    <property type="evidence" value="ECO:0007669"/>
    <property type="project" value="TreeGrafter"/>
</dbReference>
<name>A0A1I2CYS6_9BACT</name>
<dbReference type="Gene3D" id="1.10.287.130">
    <property type="match status" value="1"/>
</dbReference>
<dbReference type="PROSITE" id="PS50112">
    <property type="entry name" value="PAS"/>
    <property type="match status" value="1"/>
</dbReference>
<evidence type="ECO:0000313" key="11">
    <source>
        <dbReference type="Proteomes" id="UP000199400"/>
    </source>
</evidence>
<evidence type="ECO:0000256" key="2">
    <source>
        <dbReference type="ARBA" id="ARBA00012438"/>
    </source>
</evidence>
<dbReference type="Proteomes" id="UP000199400">
    <property type="component" value="Unassembled WGS sequence"/>
</dbReference>
<dbReference type="GO" id="GO:0000155">
    <property type="term" value="F:phosphorelay sensor kinase activity"/>
    <property type="evidence" value="ECO:0007669"/>
    <property type="project" value="InterPro"/>
</dbReference>
<dbReference type="EC" id="2.7.13.3" evidence="2"/>
<comment type="catalytic activity">
    <reaction evidence="1">
        <text>ATP + protein L-histidine = ADP + protein N-phospho-L-histidine.</text>
        <dbReference type="EC" id="2.7.13.3"/>
    </reaction>
</comment>
<evidence type="ECO:0000256" key="7">
    <source>
        <dbReference type="SAM" id="Coils"/>
    </source>
</evidence>
<dbReference type="SMART" id="SM00388">
    <property type="entry name" value="HisKA"/>
    <property type="match status" value="1"/>
</dbReference>
<dbReference type="EMBL" id="FOMX01000018">
    <property type="protein sequence ID" value="SFE73477.1"/>
    <property type="molecule type" value="Genomic_DNA"/>
</dbReference>
<evidence type="ECO:0000259" key="8">
    <source>
        <dbReference type="PROSITE" id="PS50109"/>
    </source>
</evidence>
<dbReference type="InterPro" id="IPR036890">
    <property type="entry name" value="HATPase_C_sf"/>
</dbReference>
<protein>
    <recommendedName>
        <fullName evidence="2">histidine kinase</fullName>
        <ecNumber evidence="2">2.7.13.3</ecNumber>
    </recommendedName>
</protein>
<dbReference type="InterPro" id="IPR000014">
    <property type="entry name" value="PAS"/>
</dbReference>
<keyword evidence="6" id="KW-0472">Membrane</keyword>
<dbReference type="GO" id="GO:0007234">
    <property type="term" value="P:osmosensory signaling via phosphorelay pathway"/>
    <property type="evidence" value="ECO:0007669"/>
    <property type="project" value="TreeGrafter"/>
</dbReference>
<dbReference type="SUPFAM" id="SSF47384">
    <property type="entry name" value="Homodimeric domain of signal transducing histidine kinase"/>
    <property type="match status" value="1"/>
</dbReference>
<dbReference type="CDD" id="cd00082">
    <property type="entry name" value="HisKA"/>
    <property type="match status" value="1"/>
</dbReference>
<evidence type="ECO:0000256" key="3">
    <source>
        <dbReference type="ARBA" id="ARBA00022553"/>
    </source>
</evidence>
<feature type="coiled-coil region" evidence="7">
    <location>
        <begin position="110"/>
        <end position="137"/>
    </location>
</feature>
<dbReference type="PROSITE" id="PS50109">
    <property type="entry name" value="HIS_KIN"/>
    <property type="match status" value="1"/>
</dbReference>
<dbReference type="CDD" id="cd00130">
    <property type="entry name" value="PAS"/>
    <property type="match status" value="2"/>
</dbReference>
<dbReference type="SMART" id="SM00387">
    <property type="entry name" value="HATPase_c"/>
    <property type="match status" value="1"/>
</dbReference>
<evidence type="ECO:0000256" key="4">
    <source>
        <dbReference type="ARBA" id="ARBA00022679"/>
    </source>
</evidence>
<dbReference type="AlphaFoldDB" id="A0A1I2CYS6"/>
<gene>
    <name evidence="10" type="ORF">SAMN02745121_05346</name>
</gene>
<dbReference type="Pfam" id="PF02518">
    <property type="entry name" value="HATPase_c"/>
    <property type="match status" value="1"/>
</dbReference>
<evidence type="ECO:0000256" key="6">
    <source>
        <dbReference type="ARBA" id="ARBA00023136"/>
    </source>
</evidence>
<keyword evidence="3" id="KW-0597">Phosphoprotein</keyword>
<dbReference type="STRING" id="54.SAMN02745121_05346"/>
<dbReference type="SUPFAM" id="SSF55874">
    <property type="entry name" value="ATPase domain of HSP90 chaperone/DNA topoisomerase II/histidine kinase"/>
    <property type="match status" value="1"/>
</dbReference>
<evidence type="ECO:0000256" key="1">
    <source>
        <dbReference type="ARBA" id="ARBA00000085"/>
    </source>
</evidence>
<dbReference type="FunFam" id="3.30.565.10:FF:000006">
    <property type="entry name" value="Sensor histidine kinase WalK"/>
    <property type="match status" value="1"/>
</dbReference>
<organism evidence="10 11">
    <name type="scientific">Nannocystis exedens</name>
    <dbReference type="NCBI Taxonomy" id="54"/>
    <lineage>
        <taxon>Bacteria</taxon>
        <taxon>Pseudomonadati</taxon>
        <taxon>Myxococcota</taxon>
        <taxon>Polyangia</taxon>
        <taxon>Nannocystales</taxon>
        <taxon>Nannocystaceae</taxon>
        <taxon>Nannocystis</taxon>
    </lineage>
</organism>
<dbReference type="PANTHER" id="PTHR42878:SF15">
    <property type="entry name" value="BACTERIOPHYTOCHROME"/>
    <property type="match status" value="1"/>
</dbReference>
<accession>A0A1I2CYS6</accession>
<dbReference type="PANTHER" id="PTHR42878">
    <property type="entry name" value="TWO-COMPONENT HISTIDINE KINASE"/>
    <property type="match status" value="1"/>
</dbReference>
<dbReference type="PRINTS" id="PR00344">
    <property type="entry name" value="BCTRLSENSOR"/>
</dbReference>